<protein>
    <submittedName>
        <fullName evidence="2">Phosphopantetheine-binding protein</fullName>
    </submittedName>
</protein>
<name>A0ABW2YI31_9GAMM</name>
<dbReference type="Pfam" id="PF00550">
    <property type="entry name" value="PP-binding"/>
    <property type="match status" value="1"/>
</dbReference>
<evidence type="ECO:0000313" key="3">
    <source>
        <dbReference type="Proteomes" id="UP001597110"/>
    </source>
</evidence>
<sequence>MSNVENVFQVVSDLILELKDVDEDGVTLDTTIESLALDSLDFVELQLVVKKKVGVALDPQAFANRAIATLRQLCEYVVEIKEADAVPA</sequence>
<dbReference type="PROSITE" id="PS50075">
    <property type="entry name" value="CARRIER"/>
    <property type="match status" value="1"/>
</dbReference>
<dbReference type="SUPFAM" id="SSF47336">
    <property type="entry name" value="ACP-like"/>
    <property type="match status" value="1"/>
</dbReference>
<evidence type="ECO:0000313" key="2">
    <source>
        <dbReference type="EMBL" id="MFD0727573.1"/>
    </source>
</evidence>
<dbReference type="InterPro" id="IPR036736">
    <property type="entry name" value="ACP-like_sf"/>
</dbReference>
<dbReference type="InterPro" id="IPR009081">
    <property type="entry name" value="PP-bd_ACP"/>
</dbReference>
<dbReference type="Proteomes" id="UP001597110">
    <property type="component" value="Unassembled WGS sequence"/>
</dbReference>
<dbReference type="RefSeq" id="WP_386826366.1">
    <property type="nucleotide sequence ID" value="NZ_JBHTIF010000006.1"/>
</dbReference>
<accession>A0ABW2YI31</accession>
<gene>
    <name evidence="2" type="ORF">ACFQ0E_18420</name>
</gene>
<feature type="domain" description="Carrier" evidence="1">
    <location>
        <begin position="5"/>
        <end position="81"/>
    </location>
</feature>
<comment type="caution">
    <text evidence="2">The sequence shown here is derived from an EMBL/GenBank/DDBJ whole genome shotgun (WGS) entry which is preliminary data.</text>
</comment>
<dbReference type="EMBL" id="JBHTIF010000006">
    <property type="protein sequence ID" value="MFD0727573.1"/>
    <property type="molecule type" value="Genomic_DNA"/>
</dbReference>
<organism evidence="2 3">
    <name type="scientific">Lysobacter brunescens</name>
    <dbReference type="NCBI Taxonomy" id="262323"/>
    <lineage>
        <taxon>Bacteria</taxon>
        <taxon>Pseudomonadati</taxon>
        <taxon>Pseudomonadota</taxon>
        <taxon>Gammaproteobacteria</taxon>
        <taxon>Lysobacterales</taxon>
        <taxon>Lysobacteraceae</taxon>
        <taxon>Lysobacter</taxon>
    </lineage>
</organism>
<keyword evidence="3" id="KW-1185">Reference proteome</keyword>
<reference evidence="3" key="1">
    <citation type="journal article" date="2019" name="Int. J. Syst. Evol. Microbiol.">
        <title>The Global Catalogue of Microorganisms (GCM) 10K type strain sequencing project: providing services to taxonomists for standard genome sequencing and annotation.</title>
        <authorList>
            <consortium name="The Broad Institute Genomics Platform"/>
            <consortium name="The Broad Institute Genome Sequencing Center for Infectious Disease"/>
            <person name="Wu L."/>
            <person name="Ma J."/>
        </authorList>
    </citation>
    <scope>NUCLEOTIDE SEQUENCE [LARGE SCALE GENOMIC DNA]</scope>
    <source>
        <strain evidence="3">CCUG 55585</strain>
    </source>
</reference>
<dbReference type="Gene3D" id="1.10.1200.10">
    <property type="entry name" value="ACP-like"/>
    <property type="match status" value="1"/>
</dbReference>
<proteinExistence type="predicted"/>
<evidence type="ECO:0000259" key="1">
    <source>
        <dbReference type="PROSITE" id="PS50075"/>
    </source>
</evidence>